<feature type="non-terminal residue" evidence="1">
    <location>
        <position position="1"/>
    </location>
</feature>
<sequence length="174" mass="19650">SNYFDPVLALLLSNPQQNVVLRWANKNEEVFDIRPDAVISTIIQSKYGCPLGFGEVQPGNSSTNKHSLCMETLRLATISKDPIDRYSQNICFVLQLNGYQISFFMVYRQHQDLYIMVEVATFTFLSSLDSLDVLTTKKKLCALARVSSSFWNNSMSLFKSPISALTPLVHLCIN</sequence>
<evidence type="ECO:0000313" key="1">
    <source>
        <dbReference type="EMBL" id="ORE14832.1"/>
    </source>
</evidence>
<accession>A0A1X0RRZ2</accession>
<dbReference type="AlphaFoldDB" id="A0A1X0RRZ2"/>
<dbReference type="Proteomes" id="UP000242381">
    <property type="component" value="Unassembled WGS sequence"/>
</dbReference>
<organism evidence="1 2">
    <name type="scientific">Rhizopus microsporus</name>
    <dbReference type="NCBI Taxonomy" id="58291"/>
    <lineage>
        <taxon>Eukaryota</taxon>
        <taxon>Fungi</taxon>
        <taxon>Fungi incertae sedis</taxon>
        <taxon>Mucoromycota</taxon>
        <taxon>Mucoromycotina</taxon>
        <taxon>Mucoromycetes</taxon>
        <taxon>Mucorales</taxon>
        <taxon>Mucorineae</taxon>
        <taxon>Rhizopodaceae</taxon>
        <taxon>Rhizopus</taxon>
    </lineage>
</organism>
<dbReference type="EMBL" id="KV921451">
    <property type="protein sequence ID" value="ORE14832.1"/>
    <property type="molecule type" value="Genomic_DNA"/>
</dbReference>
<reference evidence="1 2" key="1">
    <citation type="journal article" date="2016" name="Proc. Natl. Acad. Sci. U.S.A.">
        <title>Lipid metabolic changes in an early divergent fungus govern the establishment of a mutualistic symbiosis with endobacteria.</title>
        <authorList>
            <person name="Lastovetsky O.A."/>
            <person name="Gaspar M.L."/>
            <person name="Mondo S.J."/>
            <person name="LaButti K.M."/>
            <person name="Sandor L."/>
            <person name="Grigoriev I.V."/>
            <person name="Henry S.A."/>
            <person name="Pawlowska T.E."/>
        </authorList>
    </citation>
    <scope>NUCLEOTIDE SEQUENCE [LARGE SCALE GENOMIC DNA]</scope>
    <source>
        <strain evidence="1 2">ATCC 11559</strain>
    </source>
</reference>
<dbReference type="OMA" id="YSQNICF"/>
<name>A0A1X0RRZ2_RHIZD</name>
<dbReference type="VEuPathDB" id="FungiDB:BCV72DRAFT_290231"/>
<gene>
    <name evidence="1" type="ORF">BCV71DRAFT_186505</name>
</gene>
<proteinExistence type="predicted"/>
<protein>
    <submittedName>
        <fullName evidence="1">Uncharacterized protein</fullName>
    </submittedName>
</protein>
<evidence type="ECO:0000313" key="2">
    <source>
        <dbReference type="Proteomes" id="UP000242381"/>
    </source>
</evidence>